<evidence type="ECO:0000256" key="3">
    <source>
        <dbReference type="ARBA" id="ARBA00022475"/>
    </source>
</evidence>
<feature type="transmembrane region" description="Helical" evidence="8">
    <location>
        <begin position="142"/>
        <end position="163"/>
    </location>
</feature>
<evidence type="ECO:0000256" key="5">
    <source>
        <dbReference type="ARBA" id="ARBA00022989"/>
    </source>
</evidence>
<keyword evidence="5 8" id="KW-1133">Transmembrane helix</keyword>
<accession>A0ABT2MJS1</accession>
<dbReference type="NCBIfam" id="TIGR03920">
    <property type="entry name" value="T7SS_EccD"/>
    <property type="match status" value="1"/>
</dbReference>
<name>A0ABT2MJS1_9MYCO</name>
<feature type="transmembrane region" description="Helical" evidence="8">
    <location>
        <begin position="478"/>
        <end position="501"/>
    </location>
</feature>
<protein>
    <submittedName>
        <fullName evidence="10">Type VII secretion integral membrane protein EccD</fullName>
    </submittedName>
</protein>
<feature type="region of interest" description="Disordered" evidence="7">
    <location>
        <begin position="1"/>
        <end position="20"/>
    </location>
</feature>
<dbReference type="InterPro" id="IPR044049">
    <property type="entry name" value="EccD_transm"/>
</dbReference>
<evidence type="ECO:0000256" key="8">
    <source>
        <dbReference type="SAM" id="Phobius"/>
    </source>
</evidence>
<feature type="compositionally biased region" description="Low complexity" evidence="7">
    <location>
        <begin position="1"/>
        <end position="12"/>
    </location>
</feature>
<evidence type="ECO:0000256" key="1">
    <source>
        <dbReference type="ARBA" id="ARBA00004651"/>
    </source>
</evidence>
<comment type="caution">
    <text evidence="10">The sequence shown here is derived from an EMBL/GenBank/DDBJ whole genome shotgun (WGS) entry which is preliminary data.</text>
</comment>
<keyword evidence="4 8" id="KW-0812">Transmembrane</keyword>
<dbReference type="Pfam" id="PF08817">
    <property type="entry name" value="YukD"/>
    <property type="match status" value="1"/>
</dbReference>
<feature type="transmembrane region" description="Helical" evidence="8">
    <location>
        <begin position="280"/>
        <end position="298"/>
    </location>
</feature>
<feature type="transmembrane region" description="Helical" evidence="8">
    <location>
        <begin position="201"/>
        <end position="220"/>
    </location>
</feature>
<dbReference type="Gene3D" id="3.10.20.90">
    <property type="entry name" value="Phosphatidylinositol 3-kinase Catalytic Subunit, Chain A, domain 1"/>
    <property type="match status" value="1"/>
</dbReference>
<keyword evidence="11" id="KW-1185">Reference proteome</keyword>
<feature type="transmembrane region" description="Helical" evidence="8">
    <location>
        <begin position="256"/>
        <end position="274"/>
    </location>
</feature>
<dbReference type="PIRSF" id="PIRSF017804">
    <property type="entry name" value="Secretion_EccD1"/>
    <property type="match status" value="1"/>
</dbReference>
<keyword evidence="6 8" id="KW-0472">Membrane</keyword>
<feature type="transmembrane region" description="Helical" evidence="8">
    <location>
        <begin position="444"/>
        <end position="466"/>
    </location>
</feature>
<comment type="subcellular location">
    <subcellularLocation>
        <location evidence="1">Cell membrane</location>
        <topology evidence="1">Multi-pass membrane protein</topology>
    </subcellularLocation>
</comment>
<feature type="transmembrane region" description="Helical" evidence="8">
    <location>
        <begin position="390"/>
        <end position="407"/>
    </location>
</feature>
<comment type="similarity">
    <text evidence="2">Belongs to the EccD/Snm4 family.</text>
</comment>
<dbReference type="Proteomes" id="UP001206639">
    <property type="component" value="Unassembled WGS sequence"/>
</dbReference>
<dbReference type="EMBL" id="JAODWD010000006">
    <property type="protein sequence ID" value="MCT7661231.1"/>
    <property type="molecule type" value="Genomic_DNA"/>
</dbReference>
<evidence type="ECO:0000256" key="2">
    <source>
        <dbReference type="ARBA" id="ARBA00006162"/>
    </source>
</evidence>
<dbReference type="InterPro" id="IPR006707">
    <property type="entry name" value="T7SS_EccD"/>
</dbReference>
<dbReference type="InterPro" id="IPR024962">
    <property type="entry name" value="YukD-like"/>
</dbReference>
<evidence type="ECO:0000259" key="9">
    <source>
        <dbReference type="Pfam" id="PF19053"/>
    </source>
</evidence>
<dbReference type="RefSeq" id="WP_260995309.1">
    <property type="nucleotide sequence ID" value="NZ_JAODWD010000006.1"/>
</dbReference>
<organism evidence="10 11">
    <name type="scientific">Mycobacterium deserti</name>
    <dbReference type="NCBI Taxonomy" id="2978347"/>
    <lineage>
        <taxon>Bacteria</taxon>
        <taxon>Bacillati</taxon>
        <taxon>Actinomycetota</taxon>
        <taxon>Actinomycetes</taxon>
        <taxon>Mycobacteriales</taxon>
        <taxon>Mycobacteriaceae</taxon>
        <taxon>Mycobacterium</taxon>
    </lineage>
</organism>
<dbReference type="Pfam" id="PF19053">
    <property type="entry name" value="EccD"/>
    <property type="match status" value="1"/>
</dbReference>
<evidence type="ECO:0000256" key="4">
    <source>
        <dbReference type="ARBA" id="ARBA00022692"/>
    </source>
</evidence>
<sequence length="509" mass="53378">MTSTAAAAATSSVTPGRPSTTRVTILTGRRMTDLVLPASAPIETYIDETVSVLADLLEDTPKDVLAGFDFTAQGVWAFARPGAPPLKASESLDDAGVVDGSLLTLVSVSRTERYRPLVEDVIDAIAVLDESPEFDRSALNRFVGLALPLAALALTVMTLVAWSRTGHDWWWAVALAVLGLGLLGGSMLAKSRYSNIDMTESLLVACAPVLAGAAALAVPLPEGVDGLGAPQAAGAAAVLLLLTLATRGGPRKRAELSSFFAVTSIAATLAAIAFGYGWQYWVPAGAIAFGLIVVTNAAKLTVAVARIALPPIPAPGETVGNEELLDPVATTETPDDESPTWQAIIASVPDSAARLHERSELAKRLLIGFVTAGALVLSIGAIAVVVQGHFFVHSMIVAGLVMSICAFRSRLYAERWCAWALLAAVVAIPTGVMVKLSLWWPDSAWLALALYLAAGIVALIIIGASSSVRRVSPVTKRIFELLDGAAIAATIPLLLWISSVYDMLRNLRF</sequence>
<evidence type="ECO:0000256" key="6">
    <source>
        <dbReference type="ARBA" id="ARBA00023136"/>
    </source>
</evidence>
<gene>
    <name evidence="10" type="primary">eccD</name>
    <name evidence="10" type="ORF">N4S67_22755</name>
</gene>
<feature type="domain" description="EccD-like transmembrane" evidence="9">
    <location>
        <begin position="145"/>
        <end position="507"/>
    </location>
</feature>
<proteinExistence type="inferred from homology"/>
<evidence type="ECO:0000313" key="11">
    <source>
        <dbReference type="Proteomes" id="UP001206639"/>
    </source>
</evidence>
<evidence type="ECO:0000256" key="7">
    <source>
        <dbReference type="SAM" id="MobiDB-lite"/>
    </source>
</evidence>
<feature type="transmembrane region" description="Helical" evidence="8">
    <location>
        <begin position="365"/>
        <end position="384"/>
    </location>
</feature>
<keyword evidence="3" id="KW-1003">Cell membrane</keyword>
<feature type="transmembrane region" description="Helical" evidence="8">
    <location>
        <begin position="419"/>
        <end position="438"/>
    </location>
</feature>
<evidence type="ECO:0000313" key="10">
    <source>
        <dbReference type="EMBL" id="MCT7661231.1"/>
    </source>
</evidence>
<feature type="transmembrane region" description="Helical" evidence="8">
    <location>
        <begin position="226"/>
        <end position="244"/>
    </location>
</feature>
<feature type="transmembrane region" description="Helical" evidence="8">
    <location>
        <begin position="169"/>
        <end position="189"/>
    </location>
</feature>
<reference evidence="11" key="1">
    <citation type="submission" date="2023-07" db="EMBL/GenBank/DDBJ databases">
        <authorList>
            <person name="Deng Y."/>
            <person name="Zhang Y.-Q."/>
        </authorList>
    </citation>
    <scope>NUCLEOTIDE SEQUENCE [LARGE SCALE GENOMIC DNA]</scope>
    <source>
        <strain evidence="11">CPCC 205710</strain>
    </source>
</reference>